<dbReference type="AlphaFoldDB" id="A0A6A1WPC0"/>
<dbReference type="InterPro" id="IPR001611">
    <property type="entry name" value="Leu-rich_rpt"/>
</dbReference>
<dbReference type="Gene3D" id="3.80.10.10">
    <property type="entry name" value="Ribonuclease Inhibitor"/>
    <property type="match status" value="1"/>
</dbReference>
<accession>A0A6A1WPC0</accession>
<evidence type="ECO:0000313" key="1">
    <source>
        <dbReference type="EMBL" id="KAB1227122.1"/>
    </source>
</evidence>
<dbReference type="OrthoDB" id="994226at2759"/>
<dbReference type="PANTHER" id="PTHR16083">
    <property type="entry name" value="LEUCINE RICH REPEAT CONTAINING PROTEIN"/>
    <property type="match status" value="1"/>
</dbReference>
<keyword evidence="2" id="KW-1185">Reference proteome</keyword>
<dbReference type="Proteomes" id="UP000516437">
    <property type="component" value="Chromosome 1"/>
</dbReference>
<name>A0A6A1WPC0_9ROSI</name>
<dbReference type="SUPFAM" id="SSF52058">
    <property type="entry name" value="L domain-like"/>
    <property type="match status" value="1"/>
</dbReference>
<dbReference type="InterPro" id="IPR032675">
    <property type="entry name" value="LRR_dom_sf"/>
</dbReference>
<sequence>METPDFSKAQNLEMIDLEGCKSLTKVHPSIGGLKRLKQLDLSFCKNLRELPDKISLESLEDFILSGCSRLEKFPDIVGNMTSLGLLYLDGTGIREVPPSFRNLSVLPYCLSETAKSF</sequence>
<gene>
    <name evidence="1" type="ORF">CJ030_MR1G001055</name>
</gene>
<dbReference type="Pfam" id="PF00560">
    <property type="entry name" value="LRR_1"/>
    <property type="match status" value="1"/>
</dbReference>
<organism evidence="1 2">
    <name type="scientific">Morella rubra</name>
    <name type="common">Chinese bayberry</name>
    <dbReference type="NCBI Taxonomy" id="262757"/>
    <lineage>
        <taxon>Eukaryota</taxon>
        <taxon>Viridiplantae</taxon>
        <taxon>Streptophyta</taxon>
        <taxon>Embryophyta</taxon>
        <taxon>Tracheophyta</taxon>
        <taxon>Spermatophyta</taxon>
        <taxon>Magnoliopsida</taxon>
        <taxon>eudicotyledons</taxon>
        <taxon>Gunneridae</taxon>
        <taxon>Pentapetalae</taxon>
        <taxon>rosids</taxon>
        <taxon>fabids</taxon>
        <taxon>Fagales</taxon>
        <taxon>Myricaceae</taxon>
        <taxon>Morella</taxon>
    </lineage>
</organism>
<dbReference type="PANTHER" id="PTHR16083:SF82">
    <property type="entry name" value="C-JID DOMAIN-CONTAINING PROTEIN"/>
    <property type="match status" value="1"/>
</dbReference>
<evidence type="ECO:0000313" key="2">
    <source>
        <dbReference type="Proteomes" id="UP000516437"/>
    </source>
</evidence>
<protein>
    <submittedName>
        <fullName evidence="1">Protein SUPPRESSOR OF npr1-1, CONSTITUTIVE 1</fullName>
    </submittedName>
</protein>
<comment type="caution">
    <text evidence="1">The sequence shown here is derived from an EMBL/GenBank/DDBJ whole genome shotgun (WGS) entry which is preliminary data.</text>
</comment>
<proteinExistence type="predicted"/>
<reference evidence="1 2" key="1">
    <citation type="journal article" date="2019" name="Plant Biotechnol. J.">
        <title>The red bayberry genome and genetic basis of sex determination.</title>
        <authorList>
            <person name="Jia H.M."/>
            <person name="Jia H.J."/>
            <person name="Cai Q.L."/>
            <person name="Wang Y."/>
            <person name="Zhao H.B."/>
            <person name="Yang W.F."/>
            <person name="Wang G.Y."/>
            <person name="Li Y.H."/>
            <person name="Zhan D.L."/>
            <person name="Shen Y.T."/>
            <person name="Niu Q.F."/>
            <person name="Chang L."/>
            <person name="Qiu J."/>
            <person name="Zhao L."/>
            <person name="Xie H.B."/>
            <person name="Fu W.Y."/>
            <person name="Jin J."/>
            <person name="Li X.W."/>
            <person name="Jiao Y."/>
            <person name="Zhou C.C."/>
            <person name="Tu T."/>
            <person name="Chai C.Y."/>
            <person name="Gao J.L."/>
            <person name="Fan L.J."/>
            <person name="van de Weg E."/>
            <person name="Wang J.Y."/>
            <person name="Gao Z.S."/>
        </authorList>
    </citation>
    <scope>NUCLEOTIDE SEQUENCE [LARGE SCALE GENOMIC DNA]</scope>
    <source>
        <tissue evidence="1">Leaves</tissue>
    </source>
</reference>
<dbReference type="EMBL" id="RXIC02000019">
    <property type="protein sequence ID" value="KAB1227122.1"/>
    <property type="molecule type" value="Genomic_DNA"/>
</dbReference>